<evidence type="ECO:0000256" key="1">
    <source>
        <dbReference type="SAM" id="MobiDB-lite"/>
    </source>
</evidence>
<organism evidence="2 3">
    <name type="scientific">Tursiops truncatus</name>
    <name type="common">Atlantic bottle-nosed dolphin</name>
    <name type="synonym">Delphinus truncatus</name>
    <dbReference type="NCBI Taxonomy" id="9739"/>
    <lineage>
        <taxon>Eukaryota</taxon>
        <taxon>Metazoa</taxon>
        <taxon>Chordata</taxon>
        <taxon>Craniata</taxon>
        <taxon>Vertebrata</taxon>
        <taxon>Euteleostomi</taxon>
        <taxon>Mammalia</taxon>
        <taxon>Eutheria</taxon>
        <taxon>Laurasiatheria</taxon>
        <taxon>Artiodactyla</taxon>
        <taxon>Whippomorpha</taxon>
        <taxon>Cetacea</taxon>
        <taxon>Odontoceti</taxon>
        <taxon>Delphinidae</taxon>
        <taxon>Tursiops</taxon>
    </lineage>
</organism>
<feature type="compositionally biased region" description="Basic residues" evidence="1">
    <location>
        <begin position="160"/>
        <end position="174"/>
    </location>
</feature>
<feature type="compositionally biased region" description="Low complexity" evidence="1">
    <location>
        <begin position="45"/>
        <end position="54"/>
    </location>
</feature>
<dbReference type="AlphaFoldDB" id="A0A6J3QFP6"/>
<keyword evidence="2" id="KW-1185">Reference proteome</keyword>
<name>A0A6J3QFP6_TURTR</name>
<feature type="compositionally biased region" description="Basic residues" evidence="1">
    <location>
        <begin position="342"/>
        <end position="356"/>
    </location>
</feature>
<dbReference type="RefSeq" id="XP_033701246.1">
    <property type="nucleotide sequence ID" value="XM_033845355.1"/>
</dbReference>
<reference evidence="3" key="1">
    <citation type="submission" date="2025-08" db="UniProtKB">
        <authorList>
            <consortium name="RefSeq"/>
        </authorList>
    </citation>
    <scope>IDENTIFICATION</scope>
    <source>
        <tissue evidence="3">Spleen</tissue>
    </source>
</reference>
<feature type="region of interest" description="Disordered" evidence="1">
    <location>
        <begin position="332"/>
        <end position="408"/>
    </location>
</feature>
<feature type="compositionally biased region" description="Gly residues" evidence="1">
    <location>
        <begin position="106"/>
        <end position="120"/>
    </location>
</feature>
<accession>A0A6J3QFP6</accession>
<protein>
    <submittedName>
        <fullName evidence="3">Serine/arginine repetitive matrix protein 1-like</fullName>
    </submittedName>
</protein>
<evidence type="ECO:0000313" key="2">
    <source>
        <dbReference type="Proteomes" id="UP000245320"/>
    </source>
</evidence>
<proteinExistence type="predicted"/>
<gene>
    <name evidence="3" type="primary">LOC117309135</name>
</gene>
<dbReference type="InParanoid" id="A0A6J3QFP6"/>
<dbReference type="Proteomes" id="UP000245320">
    <property type="component" value="Chromosome 19"/>
</dbReference>
<feature type="region of interest" description="Disordered" evidence="1">
    <location>
        <begin position="1"/>
        <end position="240"/>
    </location>
</feature>
<sequence>MELESLSLGPSTPLSLGDGLRNDPGGGPALLRPRSRGAGRRERAAVAPRRSGAPPATPEPEPERSGIQAGTGAGAEPEREPELEPKLEPAVRRTERSEAAKPSKGRGAGGGAGEGRGGGPGPFPRALLRPRRKHTPGVAQRGPRRIRSALRTGTPLSRGPRPRPPRPRAGHRNSRGPWLPLSMPSGRRDGEVSRFLPDLSPKQTSTPRREHKTVFTTPRPRFRGPLNNPPKKGKLERTFRRGRRGKGLWALWSLKLEPTPAPRAGKFDPPAGGPPGPCPRFDAYHAGLSQHHRWERWCPRRTFSSSGADFPWRGKRDSRLSPRRLLWLAAQRQAVQPPLPNRSRKLGSAHQTHGRLARPSPSPHRPGGPEAGARRTQGCPPDPTRRASGDGQAQAGKGRAPVTDVSGGGSRSLVLGLDSHSPWAPALRKPPLTLLKHPDCSTGTSGFTSLCLNCLC</sequence>
<evidence type="ECO:0000313" key="3">
    <source>
        <dbReference type="RefSeq" id="XP_033701246.1"/>
    </source>
</evidence>
<feature type="compositionally biased region" description="Low complexity" evidence="1">
    <location>
        <begin position="1"/>
        <end position="19"/>
    </location>
</feature>
<feature type="compositionally biased region" description="Basic and acidic residues" evidence="1">
    <location>
        <begin position="76"/>
        <end position="101"/>
    </location>
</feature>